<dbReference type="HOGENOM" id="CLU_1611126_0_0_1"/>
<dbReference type="AlphaFoldDB" id="K1XXK1"/>
<dbReference type="OrthoDB" id="10388984at2759"/>
<keyword evidence="3" id="KW-1185">Reference proteome</keyword>
<protein>
    <submittedName>
        <fullName evidence="2">Uncharacterized protein</fullName>
    </submittedName>
</protein>
<dbReference type="Proteomes" id="UP000006753">
    <property type="component" value="Unassembled WGS sequence"/>
</dbReference>
<feature type="region of interest" description="Disordered" evidence="1">
    <location>
        <begin position="1"/>
        <end position="47"/>
    </location>
</feature>
<evidence type="ECO:0000313" key="3">
    <source>
        <dbReference type="Proteomes" id="UP000006753"/>
    </source>
</evidence>
<feature type="compositionally biased region" description="Low complexity" evidence="1">
    <location>
        <begin position="23"/>
        <end position="41"/>
    </location>
</feature>
<gene>
    <name evidence="2" type="ORF">MBM_04395</name>
</gene>
<sequence>MGNQASTQSQQPQHSNPNHNMGNQASTQNQQPQPQHNLGNQASTQQWHDDPMDWEFCEAPFLSKNHQSICCWLSFSHLRYPLLPDPEWEHFSWPGDSQYPDPPSPFWGGKTAAEMQLAQDFAEMFAERDAEDAAAAAAAEAAAAADAEAEVKMQVDMDDMDNGIL</sequence>
<dbReference type="InParanoid" id="K1XXK1"/>
<feature type="compositionally biased region" description="Polar residues" evidence="1">
    <location>
        <begin position="1"/>
        <end position="22"/>
    </location>
</feature>
<organism evidence="2 3">
    <name type="scientific">Marssonina brunnea f. sp. multigermtubi (strain MB_m1)</name>
    <name type="common">Marssonina leaf spot fungus</name>
    <dbReference type="NCBI Taxonomy" id="1072389"/>
    <lineage>
        <taxon>Eukaryota</taxon>
        <taxon>Fungi</taxon>
        <taxon>Dikarya</taxon>
        <taxon>Ascomycota</taxon>
        <taxon>Pezizomycotina</taxon>
        <taxon>Leotiomycetes</taxon>
        <taxon>Helotiales</taxon>
        <taxon>Drepanopezizaceae</taxon>
        <taxon>Drepanopeziza</taxon>
    </lineage>
</organism>
<dbReference type="EMBL" id="JH921436">
    <property type="protein sequence ID" value="EKD17534.1"/>
    <property type="molecule type" value="Genomic_DNA"/>
</dbReference>
<evidence type="ECO:0000313" key="2">
    <source>
        <dbReference type="EMBL" id="EKD17534.1"/>
    </source>
</evidence>
<accession>K1XXK1</accession>
<evidence type="ECO:0000256" key="1">
    <source>
        <dbReference type="SAM" id="MobiDB-lite"/>
    </source>
</evidence>
<dbReference type="KEGG" id="mbe:MBM_04395"/>
<reference evidence="2 3" key="1">
    <citation type="journal article" date="2012" name="BMC Genomics">
        <title>Sequencing the genome of Marssonina brunnea reveals fungus-poplar co-evolution.</title>
        <authorList>
            <person name="Zhu S."/>
            <person name="Cao Y.-Z."/>
            <person name="Jiang C."/>
            <person name="Tan B.-Y."/>
            <person name="Wang Z."/>
            <person name="Feng S."/>
            <person name="Zhang L."/>
            <person name="Su X.-H."/>
            <person name="Brejova B."/>
            <person name="Vinar T."/>
            <person name="Xu M."/>
            <person name="Wang M.-X."/>
            <person name="Zhang S.-G."/>
            <person name="Huang M.-R."/>
            <person name="Wu R."/>
            <person name="Zhou Y."/>
        </authorList>
    </citation>
    <scope>NUCLEOTIDE SEQUENCE [LARGE SCALE GENOMIC DNA]</scope>
    <source>
        <strain evidence="2 3">MB_m1</strain>
    </source>
</reference>
<proteinExistence type="predicted"/>
<name>K1XXK1_MARBU</name>